<dbReference type="OrthoDB" id="3779124at2759"/>
<dbReference type="EMBL" id="KV744860">
    <property type="protein sequence ID" value="OCK83463.1"/>
    <property type="molecule type" value="Genomic_DNA"/>
</dbReference>
<keyword evidence="3" id="KW-1185">Reference proteome</keyword>
<organism evidence="2 3">
    <name type="scientific">Lepidopterella palustris CBS 459.81</name>
    <dbReference type="NCBI Taxonomy" id="1314670"/>
    <lineage>
        <taxon>Eukaryota</taxon>
        <taxon>Fungi</taxon>
        <taxon>Dikarya</taxon>
        <taxon>Ascomycota</taxon>
        <taxon>Pezizomycotina</taxon>
        <taxon>Dothideomycetes</taxon>
        <taxon>Pleosporomycetidae</taxon>
        <taxon>Mytilinidiales</taxon>
        <taxon>Argynnaceae</taxon>
        <taxon>Lepidopterella</taxon>
    </lineage>
</organism>
<keyword evidence="1" id="KW-0812">Transmembrane</keyword>
<dbReference type="Proteomes" id="UP000250266">
    <property type="component" value="Unassembled WGS sequence"/>
</dbReference>
<accession>A0A8E2JI78</accession>
<evidence type="ECO:0000256" key="1">
    <source>
        <dbReference type="SAM" id="Phobius"/>
    </source>
</evidence>
<reference evidence="2 3" key="1">
    <citation type="journal article" date="2016" name="Nat. Commun.">
        <title>Ectomycorrhizal ecology is imprinted in the genome of the dominant symbiotic fungus Cenococcum geophilum.</title>
        <authorList>
            <consortium name="DOE Joint Genome Institute"/>
            <person name="Peter M."/>
            <person name="Kohler A."/>
            <person name="Ohm R.A."/>
            <person name="Kuo A."/>
            <person name="Krutzmann J."/>
            <person name="Morin E."/>
            <person name="Arend M."/>
            <person name="Barry K.W."/>
            <person name="Binder M."/>
            <person name="Choi C."/>
            <person name="Clum A."/>
            <person name="Copeland A."/>
            <person name="Grisel N."/>
            <person name="Haridas S."/>
            <person name="Kipfer T."/>
            <person name="LaButti K."/>
            <person name="Lindquist E."/>
            <person name="Lipzen A."/>
            <person name="Maire R."/>
            <person name="Meier B."/>
            <person name="Mihaltcheva S."/>
            <person name="Molinier V."/>
            <person name="Murat C."/>
            <person name="Poggeler S."/>
            <person name="Quandt C.A."/>
            <person name="Sperisen C."/>
            <person name="Tritt A."/>
            <person name="Tisserant E."/>
            <person name="Crous P.W."/>
            <person name="Henrissat B."/>
            <person name="Nehls U."/>
            <person name="Egli S."/>
            <person name="Spatafora J.W."/>
            <person name="Grigoriev I.V."/>
            <person name="Martin F.M."/>
        </authorList>
    </citation>
    <scope>NUCLEOTIDE SEQUENCE [LARGE SCALE GENOMIC DNA]</scope>
    <source>
        <strain evidence="2 3">CBS 459.81</strain>
    </source>
</reference>
<proteinExistence type="predicted"/>
<keyword evidence="1" id="KW-1133">Transmembrane helix</keyword>
<keyword evidence="1" id="KW-0472">Membrane</keyword>
<sequence length="60" mass="6842">MTVVFASSRVVVCGLPLLILALFLKQIGHNVPILRLKMNETIPESTIYDRKIVRKIRHCP</sequence>
<dbReference type="AlphaFoldDB" id="A0A8E2JI78"/>
<name>A0A8E2JI78_9PEZI</name>
<evidence type="ECO:0000313" key="2">
    <source>
        <dbReference type="EMBL" id="OCK83463.1"/>
    </source>
</evidence>
<feature type="transmembrane region" description="Helical" evidence="1">
    <location>
        <begin position="6"/>
        <end position="24"/>
    </location>
</feature>
<protein>
    <submittedName>
        <fullName evidence="2">Uncharacterized protein</fullName>
    </submittedName>
</protein>
<evidence type="ECO:0000313" key="3">
    <source>
        <dbReference type="Proteomes" id="UP000250266"/>
    </source>
</evidence>
<gene>
    <name evidence="2" type="ORF">K432DRAFT_379473</name>
</gene>